<sequence length="348" mass="36158">MTGVVDMGSLTGRVALITGAGRGIGRQEALLFAAEGALVVVNDPGVALDGTGDDESVAAAVVAEITAHGGQAVANTDSVSDWDGARRMVDTAVDTFGDLHIVVNNAAIERNRAVYFMTDEDFDVVADVKLKGTFNVTAAAARHWRSRYQAGDRTDRAVVNTASGSGLLNPLPGQSNYAAANAGVAAMTVVHALELGRLGVRANCLAPSMIRTRMTLPVPGMQDVPPAGDYDPRSPAVIAPVAAYLASAGCPLTGQVLSVRGGSVIINKGWSQGPRVDKDDALWTVEELAARIAELPRDDPFDVLAEALGGAVGAADHAKMAAMIEAGLEESEQYRNMVDDRVADTSAH</sequence>
<protein>
    <submittedName>
        <fullName evidence="4">Short-chain dehydrogenase/reductase</fullName>
    </submittedName>
</protein>
<evidence type="ECO:0000256" key="2">
    <source>
        <dbReference type="ARBA" id="ARBA00023002"/>
    </source>
</evidence>
<dbReference type="SMART" id="SM00822">
    <property type="entry name" value="PKS_KR"/>
    <property type="match status" value="1"/>
</dbReference>
<dbReference type="PANTHER" id="PTHR45024">
    <property type="entry name" value="DEHYDROGENASES, SHORT CHAIN"/>
    <property type="match status" value="1"/>
</dbReference>
<dbReference type="SUPFAM" id="SSF51735">
    <property type="entry name" value="NAD(P)-binding Rossmann-fold domains"/>
    <property type="match status" value="1"/>
</dbReference>
<evidence type="ECO:0000259" key="3">
    <source>
        <dbReference type="SMART" id="SM00822"/>
    </source>
</evidence>
<comment type="caution">
    <text evidence="4">The sequence shown here is derived from an EMBL/GenBank/DDBJ whole genome shotgun (WGS) entry which is preliminary data.</text>
</comment>
<dbReference type="InterPro" id="IPR002347">
    <property type="entry name" value="SDR_fam"/>
</dbReference>
<comment type="similarity">
    <text evidence="1">Belongs to the short-chain dehydrogenases/reductases (SDR) family.</text>
</comment>
<name>A0ABQ4E0P6_9ACTN</name>
<feature type="domain" description="Ketoreductase" evidence="3">
    <location>
        <begin position="13"/>
        <end position="208"/>
    </location>
</feature>
<proteinExistence type="inferred from homology"/>
<dbReference type="PANTHER" id="PTHR45024:SF2">
    <property type="entry name" value="SCP2 DOMAIN-CONTAINING PROTEIN"/>
    <property type="match status" value="1"/>
</dbReference>
<dbReference type="EMBL" id="BONW01000013">
    <property type="protein sequence ID" value="GIG87871.1"/>
    <property type="molecule type" value="Genomic_DNA"/>
</dbReference>
<keyword evidence="5" id="KW-1185">Reference proteome</keyword>
<dbReference type="InterPro" id="IPR036291">
    <property type="entry name" value="NAD(P)-bd_dom_sf"/>
</dbReference>
<accession>A0ABQ4E0P6</accession>
<evidence type="ECO:0000313" key="4">
    <source>
        <dbReference type="EMBL" id="GIG87871.1"/>
    </source>
</evidence>
<dbReference type="Pfam" id="PF00106">
    <property type="entry name" value="adh_short"/>
    <property type="match status" value="1"/>
</dbReference>
<evidence type="ECO:0000256" key="1">
    <source>
        <dbReference type="ARBA" id="ARBA00006484"/>
    </source>
</evidence>
<organism evidence="4 5">
    <name type="scientific">Plantactinospora endophytica</name>
    <dbReference type="NCBI Taxonomy" id="673535"/>
    <lineage>
        <taxon>Bacteria</taxon>
        <taxon>Bacillati</taxon>
        <taxon>Actinomycetota</taxon>
        <taxon>Actinomycetes</taxon>
        <taxon>Micromonosporales</taxon>
        <taxon>Micromonosporaceae</taxon>
        <taxon>Plantactinospora</taxon>
    </lineage>
</organism>
<reference evidence="4 5" key="1">
    <citation type="submission" date="2021-01" db="EMBL/GenBank/DDBJ databases">
        <title>Whole genome shotgun sequence of Plantactinospora endophytica NBRC 110450.</title>
        <authorList>
            <person name="Komaki H."/>
            <person name="Tamura T."/>
        </authorList>
    </citation>
    <scope>NUCLEOTIDE SEQUENCE [LARGE SCALE GENOMIC DNA]</scope>
    <source>
        <strain evidence="4 5">NBRC 110450</strain>
    </source>
</reference>
<dbReference type="InterPro" id="IPR051687">
    <property type="entry name" value="Peroxisomal_Beta-Oxidation"/>
</dbReference>
<dbReference type="Gene3D" id="3.40.50.720">
    <property type="entry name" value="NAD(P)-binding Rossmann-like Domain"/>
    <property type="match status" value="1"/>
</dbReference>
<dbReference type="Proteomes" id="UP000646749">
    <property type="component" value="Unassembled WGS sequence"/>
</dbReference>
<evidence type="ECO:0000313" key="5">
    <source>
        <dbReference type="Proteomes" id="UP000646749"/>
    </source>
</evidence>
<keyword evidence="2" id="KW-0560">Oxidoreductase</keyword>
<dbReference type="InterPro" id="IPR057326">
    <property type="entry name" value="KR_dom"/>
</dbReference>
<dbReference type="PRINTS" id="PR00081">
    <property type="entry name" value="GDHRDH"/>
</dbReference>
<gene>
    <name evidence="4" type="ORF">Pen02_28070</name>
</gene>